<evidence type="ECO:0000313" key="1">
    <source>
        <dbReference type="EMBL" id="GGP03112.1"/>
    </source>
</evidence>
<dbReference type="EMBL" id="BMLV01000002">
    <property type="protein sequence ID" value="GGP03112.1"/>
    <property type="molecule type" value="Genomic_DNA"/>
</dbReference>
<dbReference type="RefSeq" id="WP_188617005.1">
    <property type="nucleotide sequence ID" value="NZ_BMLV01000002.1"/>
</dbReference>
<keyword evidence="2" id="KW-1185">Reference proteome</keyword>
<dbReference type="SUPFAM" id="SSF53756">
    <property type="entry name" value="UDP-Glycosyltransferase/glycogen phosphorylase"/>
    <property type="match status" value="1"/>
</dbReference>
<evidence type="ECO:0000313" key="2">
    <source>
        <dbReference type="Proteomes" id="UP000620064"/>
    </source>
</evidence>
<protein>
    <submittedName>
        <fullName evidence="1">Uncharacterized protein</fullName>
    </submittedName>
</protein>
<accession>A0ABQ2NJD5</accession>
<dbReference type="Proteomes" id="UP000620064">
    <property type="component" value="Unassembled WGS sequence"/>
</dbReference>
<organism evidence="1 2">
    <name type="scientific">Cloacibacterium rupense</name>
    <dbReference type="NCBI Taxonomy" id="517423"/>
    <lineage>
        <taxon>Bacteria</taxon>
        <taxon>Pseudomonadati</taxon>
        <taxon>Bacteroidota</taxon>
        <taxon>Flavobacteriia</taxon>
        <taxon>Flavobacteriales</taxon>
        <taxon>Weeksellaceae</taxon>
    </lineage>
</organism>
<dbReference type="Gene3D" id="3.40.50.2000">
    <property type="entry name" value="Glycogen Phosphorylase B"/>
    <property type="match status" value="2"/>
</dbReference>
<gene>
    <name evidence="1" type="ORF">GCM10010992_10210</name>
</gene>
<proteinExistence type="predicted"/>
<comment type="caution">
    <text evidence="1">The sequence shown here is derived from an EMBL/GenBank/DDBJ whole genome shotgun (WGS) entry which is preliminary data.</text>
</comment>
<reference evidence="2" key="1">
    <citation type="journal article" date="2019" name="Int. J. Syst. Evol. Microbiol.">
        <title>The Global Catalogue of Microorganisms (GCM) 10K type strain sequencing project: providing services to taxonomists for standard genome sequencing and annotation.</title>
        <authorList>
            <consortium name="The Broad Institute Genomics Platform"/>
            <consortium name="The Broad Institute Genome Sequencing Center for Infectious Disease"/>
            <person name="Wu L."/>
            <person name="Ma J."/>
        </authorList>
    </citation>
    <scope>NUCLEOTIDE SEQUENCE [LARGE SCALE GENOMIC DNA]</scope>
    <source>
        <strain evidence="2">CGMCC 1.7656</strain>
    </source>
</reference>
<sequence>MKILMAYPSQNEANPFVKSLTEGLISVGCPVEIGLDQFWNHYEDYDLIHFNWPNSIFKDWQPTERGVELLKKILADAKSKNIKIVYTRHNEKPHYENNPLISLCYELIENHANVIVHLGDYKFEELKLQYPHAEHYVIPHHLSFKIQKEISKQEARKKLGIPDNKLVILCFGAFRNRDEAKLVLDSFEALEIKDKFLLVPHLAKWFGLKTSAFPLSPAWFKNKKLKSALLAENKLVYDKTIPDSLLPSFFYASDLVLIQRTNILNSGNLPLAFHFRKMVIGPNTGNVGEILKKSDNLTFDIKDIPNSLIEKIKESSGLDLKDIGQSNYDYAIRHWNPDTIALEYQKIYVSLIS</sequence>
<name>A0ABQ2NJD5_9FLAO</name>